<dbReference type="GO" id="GO:0006508">
    <property type="term" value="P:proteolysis"/>
    <property type="evidence" value="ECO:0007669"/>
    <property type="project" value="TreeGrafter"/>
</dbReference>
<feature type="transmembrane region" description="Helical" evidence="1">
    <location>
        <begin position="15"/>
        <end position="35"/>
    </location>
</feature>
<dbReference type="GO" id="GO:0005615">
    <property type="term" value="C:extracellular space"/>
    <property type="evidence" value="ECO:0007669"/>
    <property type="project" value="TreeGrafter"/>
</dbReference>
<protein>
    <submittedName>
        <fullName evidence="3">(apollo) hypothetical protein</fullName>
    </submittedName>
</protein>
<sequence length="188" mass="21192">MHLNVVCQWAHRNKLLLIFALLSFCFCISTISLIAKNKRLTKACSAQQAMNLNEIAPVTQEKITPSSRKVQNSHYILPRNVKPLNYKLILAPNIFNKTFVGDVKILLQVLKPTKSITMHAKNLIIHSVTLKDAENHTLDIISITSSGDLNSEMLQINLQRTLKQMDAVLLIHFSGRLDKKIIGFYASS</sequence>
<dbReference type="AlphaFoldDB" id="A0A8S3WNV1"/>
<evidence type="ECO:0000256" key="1">
    <source>
        <dbReference type="SAM" id="Phobius"/>
    </source>
</evidence>
<keyword evidence="1" id="KW-1133">Transmembrane helix</keyword>
<dbReference type="OrthoDB" id="6750768at2759"/>
<evidence type="ECO:0000313" key="3">
    <source>
        <dbReference type="EMBL" id="CAG4971606.1"/>
    </source>
</evidence>
<reference evidence="3" key="1">
    <citation type="submission" date="2021-04" db="EMBL/GenBank/DDBJ databases">
        <authorList>
            <person name="Tunstrom K."/>
        </authorList>
    </citation>
    <scope>NUCLEOTIDE SEQUENCE</scope>
</reference>
<evidence type="ECO:0000313" key="4">
    <source>
        <dbReference type="Proteomes" id="UP000691718"/>
    </source>
</evidence>
<dbReference type="PANTHER" id="PTHR11533">
    <property type="entry name" value="PROTEASE M1 ZINC METALLOPROTEASE"/>
    <property type="match status" value="1"/>
</dbReference>
<dbReference type="GO" id="GO:0016020">
    <property type="term" value="C:membrane"/>
    <property type="evidence" value="ECO:0007669"/>
    <property type="project" value="TreeGrafter"/>
</dbReference>
<dbReference type="GO" id="GO:0043171">
    <property type="term" value="P:peptide catabolic process"/>
    <property type="evidence" value="ECO:0007669"/>
    <property type="project" value="TreeGrafter"/>
</dbReference>
<dbReference type="InterPro" id="IPR050344">
    <property type="entry name" value="Peptidase_M1_aminopeptidases"/>
</dbReference>
<keyword evidence="1" id="KW-0472">Membrane</keyword>
<dbReference type="PANTHER" id="PTHR11533:SF301">
    <property type="entry name" value="AMINOPEPTIDASE"/>
    <property type="match status" value="1"/>
</dbReference>
<name>A0A8S3WNV1_PARAO</name>
<evidence type="ECO:0000259" key="2">
    <source>
        <dbReference type="Pfam" id="PF17900"/>
    </source>
</evidence>
<dbReference type="GO" id="GO:0008270">
    <property type="term" value="F:zinc ion binding"/>
    <property type="evidence" value="ECO:0007669"/>
    <property type="project" value="TreeGrafter"/>
</dbReference>
<accession>A0A8S3WNV1</accession>
<organism evidence="3 4">
    <name type="scientific">Parnassius apollo</name>
    <name type="common">Apollo butterfly</name>
    <name type="synonym">Papilio apollo</name>
    <dbReference type="NCBI Taxonomy" id="110799"/>
    <lineage>
        <taxon>Eukaryota</taxon>
        <taxon>Metazoa</taxon>
        <taxon>Ecdysozoa</taxon>
        <taxon>Arthropoda</taxon>
        <taxon>Hexapoda</taxon>
        <taxon>Insecta</taxon>
        <taxon>Pterygota</taxon>
        <taxon>Neoptera</taxon>
        <taxon>Endopterygota</taxon>
        <taxon>Lepidoptera</taxon>
        <taxon>Glossata</taxon>
        <taxon>Ditrysia</taxon>
        <taxon>Papilionoidea</taxon>
        <taxon>Papilionidae</taxon>
        <taxon>Parnassiinae</taxon>
        <taxon>Parnassini</taxon>
        <taxon>Parnassius</taxon>
        <taxon>Parnassius</taxon>
    </lineage>
</organism>
<gene>
    <name evidence="3" type="ORF">PAPOLLO_LOCUS8454</name>
</gene>
<feature type="domain" description="Aminopeptidase N-like N-terminal" evidence="2">
    <location>
        <begin position="82"/>
        <end position="187"/>
    </location>
</feature>
<dbReference type="GO" id="GO:0005737">
    <property type="term" value="C:cytoplasm"/>
    <property type="evidence" value="ECO:0007669"/>
    <property type="project" value="TreeGrafter"/>
</dbReference>
<dbReference type="GO" id="GO:0042277">
    <property type="term" value="F:peptide binding"/>
    <property type="evidence" value="ECO:0007669"/>
    <property type="project" value="TreeGrafter"/>
</dbReference>
<dbReference type="EMBL" id="CAJQZP010000610">
    <property type="protein sequence ID" value="CAG4971606.1"/>
    <property type="molecule type" value="Genomic_DNA"/>
</dbReference>
<dbReference type="Proteomes" id="UP000691718">
    <property type="component" value="Unassembled WGS sequence"/>
</dbReference>
<dbReference type="Pfam" id="PF17900">
    <property type="entry name" value="Peptidase_M1_N"/>
    <property type="match status" value="1"/>
</dbReference>
<dbReference type="GO" id="GO:0070006">
    <property type="term" value="F:metalloaminopeptidase activity"/>
    <property type="evidence" value="ECO:0007669"/>
    <property type="project" value="TreeGrafter"/>
</dbReference>
<keyword evidence="1" id="KW-0812">Transmembrane</keyword>
<dbReference type="InterPro" id="IPR045357">
    <property type="entry name" value="Aminopeptidase_N-like_N"/>
</dbReference>
<proteinExistence type="predicted"/>
<comment type="caution">
    <text evidence="3">The sequence shown here is derived from an EMBL/GenBank/DDBJ whole genome shotgun (WGS) entry which is preliminary data.</text>
</comment>
<keyword evidence="4" id="KW-1185">Reference proteome</keyword>